<evidence type="ECO:0000256" key="1">
    <source>
        <dbReference type="SAM" id="MobiDB-lite"/>
    </source>
</evidence>
<reference evidence="2 3" key="1">
    <citation type="submission" date="2023-05" db="EMBL/GenBank/DDBJ databases">
        <title>B98-5 Cell Line De Novo Hybrid Assembly: An Optical Mapping Approach.</title>
        <authorList>
            <person name="Kananen K."/>
            <person name="Auerbach J.A."/>
            <person name="Kautto E."/>
            <person name="Blachly J.S."/>
        </authorList>
    </citation>
    <scope>NUCLEOTIDE SEQUENCE [LARGE SCALE GENOMIC DNA]</scope>
    <source>
        <strain evidence="2">B95-8</strain>
        <tissue evidence="2">Cell line</tissue>
    </source>
</reference>
<evidence type="ECO:0000313" key="2">
    <source>
        <dbReference type="EMBL" id="KAK2115267.1"/>
    </source>
</evidence>
<sequence length="117" mass="13209">MSIVELRGRLALLKENQRREEEEKRDQIIQGKRTKSQELRDTLEQISLCRAAMGRSAALRGDLDETHQGRPGRSDKSDLDREQHMKCTDAKAAGNSTDHQEDQGPRVQMPAAMHSTA</sequence>
<proteinExistence type="predicted"/>
<feature type="compositionally biased region" description="Basic and acidic residues" evidence="1">
    <location>
        <begin position="61"/>
        <end position="89"/>
    </location>
</feature>
<dbReference type="PANTHER" id="PTHR34649">
    <property type="entry name" value="CILIA- AND FLAGELLA-ASSOCIATED PROTEIN 99"/>
    <property type="match status" value="1"/>
</dbReference>
<dbReference type="InterPro" id="IPR039341">
    <property type="entry name" value="CFAP99"/>
</dbReference>
<keyword evidence="3" id="KW-1185">Reference proteome</keyword>
<dbReference type="EMBL" id="JASSZA010000003">
    <property type="protein sequence ID" value="KAK2115267.1"/>
    <property type="molecule type" value="Genomic_DNA"/>
</dbReference>
<gene>
    <name evidence="2" type="ORF">P7K49_005893</name>
</gene>
<dbReference type="Proteomes" id="UP001266305">
    <property type="component" value="Unassembled WGS sequence"/>
</dbReference>
<comment type="caution">
    <text evidence="2">The sequence shown here is derived from an EMBL/GenBank/DDBJ whole genome shotgun (WGS) entry which is preliminary data.</text>
</comment>
<dbReference type="PANTHER" id="PTHR34649:SF1">
    <property type="entry name" value="CILIA- AND FLAGELLA-ASSOCIATED PROTEIN 99"/>
    <property type="match status" value="1"/>
</dbReference>
<protein>
    <submittedName>
        <fullName evidence="2">Uncharacterized protein</fullName>
    </submittedName>
</protein>
<organism evidence="2 3">
    <name type="scientific">Saguinus oedipus</name>
    <name type="common">Cotton-top tamarin</name>
    <name type="synonym">Oedipomidas oedipus</name>
    <dbReference type="NCBI Taxonomy" id="9490"/>
    <lineage>
        <taxon>Eukaryota</taxon>
        <taxon>Metazoa</taxon>
        <taxon>Chordata</taxon>
        <taxon>Craniata</taxon>
        <taxon>Vertebrata</taxon>
        <taxon>Euteleostomi</taxon>
        <taxon>Mammalia</taxon>
        <taxon>Eutheria</taxon>
        <taxon>Euarchontoglires</taxon>
        <taxon>Primates</taxon>
        <taxon>Haplorrhini</taxon>
        <taxon>Platyrrhini</taxon>
        <taxon>Cebidae</taxon>
        <taxon>Callitrichinae</taxon>
        <taxon>Saguinus</taxon>
    </lineage>
</organism>
<accession>A0ABQ9W4F3</accession>
<feature type="region of interest" description="Disordered" evidence="1">
    <location>
        <begin position="59"/>
        <end position="117"/>
    </location>
</feature>
<name>A0ABQ9W4F3_SAGOE</name>
<evidence type="ECO:0000313" key="3">
    <source>
        <dbReference type="Proteomes" id="UP001266305"/>
    </source>
</evidence>